<name>A0A1I7ZQ34_9BILA</name>
<sequence length="442" mass="50630">MTSNTESVILRRSPFLSPLRVEDIFDEVDKIPPDLPFLELSTLHCRLEERVRSTVTLAQLNSLFNCNAPSLVKVYREGLRDYADVTPVHGDGSRDAYISRNGQATRDQLSSRIKWRALLLLCCPIYEKNLWESAEVFNDLTLTTLNSNLGTNAPSRLQALFRAFPDIVLDRSDGEHLIFYPSKKPTNLSKDYIYHLFFKIVRKRKEIRLSELSREMKLHHSVELNVDTLRRLFRSNQNNPLDIILRNANFPRDKYLVRAVPSHDDVIIALRRLFRSNQNNPLDIILRNANFPRDKYLVRTVPSHDDVIIAVSSESYDFFKATPLCDSTGASTSAAVNSNDPSYIRDLIHHIKEAGKISYWALNAYCMRQHGIAIIMWNIRSIFPNSPYDMPLEIMGLIKALLVGFEGQVTIEIPNSADDLILSYDNKFYHPHGNICATKPVI</sequence>
<proteinExistence type="predicted"/>
<accession>A0A1I7ZQ34</accession>
<organism evidence="1 2">
    <name type="scientific">Steinernema glaseri</name>
    <dbReference type="NCBI Taxonomy" id="37863"/>
    <lineage>
        <taxon>Eukaryota</taxon>
        <taxon>Metazoa</taxon>
        <taxon>Ecdysozoa</taxon>
        <taxon>Nematoda</taxon>
        <taxon>Chromadorea</taxon>
        <taxon>Rhabditida</taxon>
        <taxon>Tylenchina</taxon>
        <taxon>Panagrolaimomorpha</taxon>
        <taxon>Strongyloidoidea</taxon>
        <taxon>Steinernematidae</taxon>
        <taxon>Steinernema</taxon>
    </lineage>
</organism>
<reference evidence="2" key="1">
    <citation type="submission" date="2016-11" db="UniProtKB">
        <authorList>
            <consortium name="WormBaseParasite"/>
        </authorList>
    </citation>
    <scope>IDENTIFICATION</scope>
</reference>
<protein>
    <submittedName>
        <fullName evidence="2">RNase H domain-containing protein</fullName>
    </submittedName>
</protein>
<evidence type="ECO:0000313" key="2">
    <source>
        <dbReference type="WBParaSite" id="L893_g28797.t2"/>
    </source>
</evidence>
<dbReference type="AlphaFoldDB" id="A0A1I7ZQ34"/>
<keyword evidence="1" id="KW-1185">Reference proteome</keyword>
<evidence type="ECO:0000313" key="1">
    <source>
        <dbReference type="Proteomes" id="UP000095287"/>
    </source>
</evidence>
<dbReference type="WBParaSite" id="L893_g28797.t2">
    <property type="protein sequence ID" value="L893_g28797.t2"/>
    <property type="gene ID" value="L893_g28797"/>
</dbReference>
<dbReference type="Proteomes" id="UP000095287">
    <property type="component" value="Unplaced"/>
</dbReference>